<comment type="similarity">
    <text evidence="1">Belongs to the 'phage' integrase family.</text>
</comment>
<accession>A0A6J5KMJ4</accession>
<proteinExistence type="inferred from homology"/>
<dbReference type="EMBL" id="LR796162">
    <property type="protein sequence ID" value="CAB4122483.1"/>
    <property type="molecule type" value="Genomic_DNA"/>
</dbReference>
<evidence type="ECO:0000313" key="11">
    <source>
        <dbReference type="EMBL" id="CAB4122483.1"/>
    </source>
</evidence>
<keyword evidence="3" id="KW-0808">Transferase</keyword>
<evidence type="ECO:0000256" key="3">
    <source>
        <dbReference type="ARBA" id="ARBA00022679"/>
    </source>
</evidence>
<dbReference type="InterPro" id="IPR011010">
    <property type="entry name" value="DNA_brk_join_enz"/>
</dbReference>
<keyword evidence="4" id="KW-0378">Hydrolase</keyword>
<organism evidence="11">
    <name type="scientific">uncultured Caudovirales phage</name>
    <dbReference type="NCBI Taxonomy" id="2100421"/>
    <lineage>
        <taxon>Viruses</taxon>
        <taxon>Duplodnaviria</taxon>
        <taxon>Heunggongvirae</taxon>
        <taxon>Uroviricota</taxon>
        <taxon>Caudoviricetes</taxon>
        <taxon>Peduoviridae</taxon>
        <taxon>Maltschvirus</taxon>
        <taxon>Maltschvirus maltsch</taxon>
    </lineage>
</organism>
<evidence type="ECO:0000259" key="9">
    <source>
        <dbReference type="PROSITE" id="PS51898"/>
    </source>
</evidence>
<keyword evidence="5 8" id="KW-0238">DNA-binding</keyword>
<name>A0A6J5KMJ4_9CAUD</name>
<dbReference type="InterPro" id="IPR002104">
    <property type="entry name" value="Integrase_catalytic"/>
</dbReference>
<dbReference type="PROSITE" id="PS51900">
    <property type="entry name" value="CB"/>
    <property type="match status" value="1"/>
</dbReference>
<dbReference type="PANTHER" id="PTHR30349:SF94">
    <property type="entry name" value="INTEGRASE_RECOMBINASE HI_1414-RELATED"/>
    <property type="match status" value="1"/>
</dbReference>
<dbReference type="CDD" id="cd00796">
    <property type="entry name" value="INT_Rci_Hp1_C"/>
    <property type="match status" value="1"/>
</dbReference>
<keyword evidence="6" id="KW-0233">DNA recombination</keyword>
<keyword evidence="7" id="KW-1179">Viral genome integration</keyword>
<dbReference type="PROSITE" id="PS51898">
    <property type="entry name" value="TYR_RECOMBINASE"/>
    <property type="match status" value="1"/>
</dbReference>
<dbReference type="PANTHER" id="PTHR30349">
    <property type="entry name" value="PHAGE INTEGRASE-RELATED"/>
    <property type="match status" value="1"/>
</dbReference>
<dbReference type="Pfam" id="PF00589">
    <property type="entry name" value="Phage_integrase"/>
    <property type="match status" value="1"/>
</dbReference>
<protein>
    <recommendedName>
        <fullName evidence="2">Integrase</fullName>
    </recommendedName>
</protein>
<evidence type="ECO:0000256" key="1">
    <source>
        <dbReference type="ARBA" id="ARBA00008857"/>
    </source>
</evidence>
<sequence length="337" mass="39143">MASIIKVGDRWRAQIRRKGHASISETFPTKTLAQKWATETEASINARRYRDERSLDKITLAELIQQYREELSHVEFGKNKTAVLTALENKLGHHTLAELSDDRLTQYIKDRRREGAGGVTIAIDLTYLGGIFKTARQIWKIPVSMDAITTARAYMSHVKISTRSKERTRRPSKDELDRLCDYFDGRSRMPMRDIIQFAVATAMRLDEIMRVRWDDLNETDKTIVIRDRKHPNQKLGNDQEVPLLGESFEIVKRQPKVEDRIFPYNGKTISSIFPRACQALGIEDLRFHDLRHEGVSRLFERGFRIEQVSLVSGHRDWKMLKRYTQLKAADLHRVLPA</sequence>
<evidence type="ECO:0000256" key="5">
    <source>
        <dbReference type="ARBA" id="ARBA00023125"/>
    </source>
</evidence>
<dbReference type="GO" id="GO:0044826">
    <property type="term" value="P:viral genome integration into host DNA"/>
    <property type="evidence" value="ECO:0007669"/>
    <property type="project" value="UniProtKB-KW"/>
</dbReference>
<evidence type="ECO:0000256" key="4">
    <source>
        <dbReference type="ARBA" id="ARBA00022801"/>
    </source>
</evidence>
<dbReference type="Gene3D" id="1.10.443.10">
    <property type="entry name" value="Intergrase catalytic core"/>
    <property type="match status" value="1"/>
</dbReference>
<dbReference type="GO" id="GO:0006310">
    <property type="term" value="P:DNA recombination"/>
    <property type="evidence" value="ECO:0007669"/>
    <property type="project" value="UniProtKB-KW"/>
</dbReference>
<reference evidence="11" key="1">
    <citation type="submission" date="2020-04" db="EMBL/GenBank/DDBJ databases">
        <authorList>
            <person name="Chiriac C."/>
            <person name="Salcher M."/>
            <person name="Ghai R."/>
            <person name="Kavagutti S V."/>
        </authorList>
    </citation>
    <scope>NUCLEOTIDE SEQUENCE</scope>
</reference>
<evidence type="ECO:0000256" key="7">
    <source>
        <dbReference type="ARBA" id="ARBA00023195"/>
    </source>
</evidence>
<dbReference type="InterPro" id="IPR013762">
    <property type="entry name" value="Integrase-like_cat_sf"/>
</dbReference>
<dbReference type="GO" id="GO:0016787">
    <property type="term" value="F:hydrolase activity"/>
    <property type="evidence" value="ECO:0007669"/>
    <property type="project" value="UniProtKB-KW"/>
</dbReference>
<feature type="domain" description="Core-binding (CB)" evidence="10">
    <location>
        <begin position="58"/>
        <end position="136"/>
    </location>
</feature>
<evidence type="ECO:0000256" key="6">
    <source>
        <dbReference type="ARBA" id="ARBA00023172"/>
    </source>
</evidence>
<dbReference type="GO" id="GO:0075713">
    <property type="term" value="P:establishment of integrated proviral latency"/>
    <property type="evidence" value="ECO:0007669"/>
    <property type="project" value="UniProtKB-KW"/>
</dbReference>
<evidence type="ECO:0000259" key="10">
    <source>
        <dbReference type="PROSITE" id="PS51900"/>
    </source>
</evidence>
<evidence type="ECO:0000256" key="8">
    <source>
        <dbReference type="PROSITE-ProRule" id="PRU01248"/>
    </source>
</evidence>
<keyword evidence="7" id="KW-0229">DNA integration</keyword>
<gene>
    <name evidence="11" type="ORF">UFOVP33_12</name>
</gene>
<dbReference type="SUPFAM" id="SSF56349">
    <property type="entry name" value="DNA breaking-rejoining enzymes"/>
    <property type="match status" value="1"/>
</dbReference>
<dbReference type="GO" id="GO:0016740">
    <property type="term" value="F:transferase activity"/>
    <property type="evidence" value="ECO:0007669"/>
    <property type="project" value="UniProtKB-KW"/>
</dbReference>
<feature type="domain" description="Tyr recombinase" evidence="9">
    <location>
        <begin position="166"/>
        <end position="336"/>
    </location>
</feature>
<dbReference type="GO" id="GO:0015074">
    <property type="term" value="P:DNA integration"/>
    <property type="evidence" value="ECO:0007669"/>
    <property type="project" value="InterPro"/>
</dbReference>
<dbReference type="InterPro" id="IPR044068">
    <property type="entry name" value="CB"/>
</dbReference>
<keyword evidence="7" id="KW-1160">Virus entry into host cell</keyword>
<dbReference type="InterPro" id="IPR050090">
    <property type="entry name" value="Tyrosine_recombinase_XerCD"/>
</dbReference>
<evidence type="ECO:0000256" key="2">
    <source>
        <dbReference type="ARBA" id="ARBA00016082"/>
    </source>
</evidence>
<dbReference type="GO" id="GO:0003677">
    <property type="term" value="F:DNA binding"/>
    <property type="evidence" value="ECO:0007669"/>
    <property type="project" value="UniProtKB-UniRule"/>
</dbReference>